<dbReference type="SUPFAM" id="SSF51126">
    <property type="entry name" value="Pectin lyase-like"/>
    <property type="match status" value="1"/>
</dbReference>
<dbReference type="EMBL" id="LAZR01000911">
    <property type="protein sequence ID" value="KKN54807.1"/>
    <property type="molecule type" value="Genomic_DNA"/>
</dbReference>
<reference evidence="1" key="1">
    <citation type="journal article" date="2015" name="Nature">
        <title>Complex archaea that bridge the gap between prokaryotes and eukaryotes.</title>
        <authorList>
            <person name="Spang A."/>
            <person name="Saw J.H."/>
            <person name="Jorgensen S.L."/>
            <person name="Zaremba-Niedzwiedzka K."/>
            <person name="Martijn J."/>
            <person name="Lind A.E."/>
            <person name="van Eijk R."/>
            <person name="Schleper C."/>
            <person name="Guy L."/>
            <person name="Ettema T.J."/>
        </authorList>
    </citation>
    <scope>NUCLEOTIDE SEQUENCE</scope>
</reference>
<dbReference type="AlphaFoldDB" id="A0A0F9RY29"/>
<gene>
    <name evidence="1" type="ORF">LCGC14_0588610</name>
</gene>
<dbReference type="Gene3D" id="2.160.20.10">
    <property type="entry name" value="Single-stranded right-handed beta-helix, Pectin lyase-like"/>
    <property type="match status" value="1"/>
</dbReference>
<evidence type="ECO:0000313" key="1">
    <source>
        <dbReference type="EMBL" id="KKN54807.1"/>
    </source>
</evidence>
<dbReference type="InterPro" id="IPR011050">
    <property type="entry name" value="Pectin_lyase_fold/virulence"/>
</dbReference>
<sequence>MTVYEMVRKYGWESVIILNSIPNVRYNSNVFFVDSGHTNALDAADESEHGSGWELPFATLNYAISRCTADQNDVILLAPGHAETLSTTATASGTTITEVGVDKAGVSILGLGTASLRPTFTLSAVAGQIAVLAANVTIENILMVSDIEDLTDMVTLDASSDGATLKNCEFRDGGASKEVIAMVDIATTVDDVAIEGCRFFSTDTNSAGLAAIRFVGTGARAVIKDCFMRGDFNTAAIEASAGQLTDVLIKDNDINNIDAAAGLAVNLKSDATGAVVRNLVFGGLDTSAPIVAAACMACENYATTIETESGNLCPAAGDWAS</sequence>
<proteinExistence type="predicted"/>
<accession>A0A0F9RY29</accession>
<organism evidence="1">
    <name type="scientific">marine sediment metagenome</name>
    <dbReference type="NCBI Taxonomy" id="412755"/>
    <lineage>
        <taxon>unclassified sequences</taxon>
        <taxon>metagenomes</taxon>
        <taxon>ecological metagenomes</taxon>
    </lineage>
</organism>
<name>A0A0F9RY29_9ZZZZ</name>
<evidence type="ECO:0008006" key="2">
    <source>
        <dbReference type="Google" id="ProtNLM"/>
    </source>
</evidence>
<dbReference type="InterPro" id="IPR012334">
    <property type="entry name" value="Pectin_lyas_fold"/>
</dbReference>
<protein>
    <recommendedName>
        <fullName evidence="2">Right handed beta helix domain-containing protein</fullName>
    </recommendedName>
</protein>
<comment type="caution">
    <text evidence="1">The sequence shown here is derived from an EMBL/GenBank/DDBJ whole genome shotgun (WGS) entry which is preliminary data.</text>
</comment>